<reference evidence="1" key="2">
    <citation type="submission" date="2025-09" db="UniProtKB">
        <authorList>
            <consortium name="EnsemblPlants"/>
        </authorList>
    </citation>
    <scope>IDENTIFICATION</scope>
</reference>
<dbReference type="Proteomes" id="UP001732700">
    <property type="component" value="Chromosome 3C"/>
</dbReference>
<organism evidence="1 2">
    <name type="scientific">Avena sativa</name>
    <name type="common">Oat</name>
    <dbReference type="NCBI Taxonomy" id="4498"/>
    <lineage>
        <taxon>Eukaryota</taxon>
        <taxon>Viridiplantae</taxon>
        <taxon>Streptophyta</taxon>
        <taxon>Embryophyta</taxon>
        <taxon>Tracheophyta</taxon>
        <taxon>Spermatophyta</taxon>
        <taxon>Magnoliopsida</taxon>
        <taxon>Liliopsida</taxon>
        <taxon>Poales</taxon>
        <taxon>Poaceae</taxon>
        <taxon>BOP clade</taxon>
        <taxon>Pooideae</taxon>
        <taxon>Poodae</taxon>
        <taxon>Poeae</taxon>
        <taxon>Poeae Chloroplast Group 1 (Aveneae type)</taxon>
        <taxon>Aveninae</taxon>
        <taxon>Avena</taxon>
    </lineage>
</organism>
<keyword evidence="2" id="KW-1185">Reference proteome</keyword>
<dbReference type="EnsemblPlants" id="AVESA.00010b.r2.3CG0453830.1">
    <property type="protein sequence ID" value="AVESA.00010b.r2.3CG0453830.1.CDS"/>
    <property type="gene ID" value="AVESA.00010b.r2.3CG0453830"/>
</dbReference>
<name>A0ACD5VJ30_AVESA</name>
<proteinExistence type="predicted"/>
<protein>
    <submittedName>
        <fullName evidence="1">Uncharacterized protein</fullName>
    </submittedName>
</protein>
<evidence type="ECO:0000313" key="1">
    <source>
        <dbReference type="EnsemblPlants" id="AVESA.00010b.r2.3CG0453830.1.CDS"/>
    </source>
</evidence>
<evidence type="ECO:0000313" key="2">
    <source>
        <dbReference type="Proteomes" id="UP001732700"/>
    </source>
</evidence>
<accession>A0ACD5VJ30</accession>
<reference evidence="1" key="1">
    <citation type="submission" date="2021-05" db="EMBL/GenBank/DDBJ databases">
        <authorList>
            <person name="Scholz U."/>
            <person name="Mascher M."/>
            <person name="Fiebig A."/>
        </authorList>
    </citation>
    <scope>NUCLEOTIDE SEQUENCE [LARGE SCALE GENOMIC DNA]</scope>
</reference>
<sequence>MLFNKARASLAQETPDGARAIMDKEPHHWSRAWFKLGSDCDSVDNNICESFNKWIVQARYLPIISSFEAIRRKVMVRIQEMITQMDKWAPNVIICPNITKKLKKSINQYEVKLKEWGVEHGFTVKLGERTCTCRYWQLSGLPCAHAIACIYFHTSALDDYIVKCYHVEEFRKTYAHCLQPVEGMPEWPISNMPRPVALGHIAMPCRKKKSRTREPEEKPGSTRVSRTGTTIRCGKCKQLGHNKTSCERRNGGVDPSNKMPSQQSHTTAPSAQSRAAPSMPSQRSRTSSTKRKASTQSGPSNSKRSSVKGNDNRTSGNTVSAHGLVSQASSSVTVNLLS</sequence>